<name>A0A7Y9LV90_9MICC</name>
<accession>A0A7Y9LV90</accession>
<dbReference type="PROSITE" id="PS51257">
    <property type="entry name" value="PROKAR_LIPOPROTEIN"/>
    <property type="match status" value="1"/>
</dbReference>
<evidence type="ECO:0000313" key="1">
    <source>
        <dbReference type="EMBL" id="NYE96238.1"/>
    </source>
</evidence>
<dbReference type="EMBL" id="JACBYQ010000002">
    <property type="protein sequence ID" value="NYE96238.1"/>
    <property type="molecule type" value="Genomic_DNA"/>
</dbReference>
<reference evidence="1 2" key="1">
    <citation type="submission" date="2020-07" db="EMBL/GenBank/DDBJ databases">
        <title>Sequencing the genomes of 1000 actinobacteria strains.</title>
        <authorList>
            <person name="Klenk H.-P."/>
        </authorList>
    </citation>
    <scope>NUCLEOTIDE SEQUENCE [LARGE SCALE GENOMIC DNA]</scope>
    <source>
        <strain evidence="1 2">DSM 102047</strain>
    </source>
</reference>
<proteinExistence type="predicted"/>
<sequence>MRAKETLLGIFVVLAITVLTACSSMGGGSAVTSLPRGTIVPVAASDQPIVVDRAGVKKVLAGVRSGLARKPLADSACLDTLAAGLAGPFDQGAVPTTVPSSCGSVQWGWVAGSDPSGVGQAKAAYGSTQTGSSPLLGKDAGHLGFALGPHREDGIITGYVLVWVISP</sequence>
<keyword evidence="2" id="KW-1185">Reference proteome</keyword>
<protein>
    <submittedName>
        <fullName evidence="1">Uncharacterized protein</fullName>
    </submittedName>
</protein>
<comment type="caution">
    <text evidence="1">The sequence shown here is derived from an EMBL/GenBank/DDBJ whole genome shotgun (WGS) entry which is preliminary data.</text>
</comment>
<dbReference type="RefSeq" id="WP_179389922.1">
    <property type="nucleotide sequence ID" value="NZ_JACBYQ010000002.1"/>
</dbReference>
<dbReference type="Proteomes" id="UP000521748">
    <property type="component" value="Unassembled WGS sequence"/>
</dbReference>
<gene>
    <name evidence="1" type="ORF">FHU41_002488</name>
</gene>
<dbReference type="AlphaFoldDB" id="A0A7Y9LV90"/>
<organism evidence="1 2">
    <name type="scientific">Psychromicrobium silvestre</name>
    <dbReference type="NCBI Taxonomy" id="1645614"/>
    <lineage>
        <taxon>Bacteria</taxon>
        <taxon>Bacillati</taxon>
        <taxon>Actinomycetota</taxon>
        <taxon>Actinomycetes</taxon>
        <taxon>Micrococcales</taxon>
        <taxon>Micrococcaceae</taxon>
        <taxon>Psychromicrobium</taxon>
    </lineage>
</organism>
<evidence type="ECO:0000313" key="2">
    <source>
        <dbReference type="Proteomes" id="UP000521748"/>
    </source>
</evidence>